<dbReference type="eggNOG" id="COG1925">
    <property type="taxonomic scope" value="Bacteria"/>
</dbReference>
<dbReference type="PATRIC" id="fig|1235802.3.peg.3965"/>
<proteinExistence type="predicted"/>
<reference evidence="1 2" key="1">
    <citation type="journal article" date="2014" name="Genome Announc.">
        <title>Draft genome sequences of the altered schaedler flora, a defined bacterial community from gnotobiotic mice.</title>
        <authorList>
            <person name="Wannemuehler M.J."/>
            <person name="Overstreet A.M."/>
            <person name="Ward D.V."/>
            <person name="Phillips G.J."/>
        </authorList>
    </citation>
    <scope>NUCLEOTIDE SEQUENCE [LARGE SCALE GENOMIC DNA]</scope>
    <source>
        <strain evidence="1 2">ASF492</strain>
    </source>
</reference>
<dbReference type="OrthoDB" id="2051287at2"/>
<name>N2AF35_9FIRM</name>
<dbReference type="InterPro" id="IPR035895">
    <property type="entry name" value="HPr-like_sf"/>
</dbReference>
<dbReference type="STRING" id="1235802.C823_03759"/>
<dbReference type="Gene3D" id="3.30.1340.10">
    <property type="entry name" value="HPr-like"/>
    <property type="match status" value="1"/>
</dbReference>
<dbReference type="Proteomes" id="UP000012589">
    <property type="component" value="Unassembled WGS sequence"/>
</dbReference>
<dbReference type="SUPFAM" id="SSF55594">
    <property type="entry name" value="HPr-like"/>
    <property type="match status" value="1"/>
</dbReference>
<sequence>MQQVNVKFDNISQVQQFVNIIEKFEAHFDLGSGQRVVNAKSILGVCALDLSEPLSLSYSSNDDNLIEKIRPFLYRGSMQVNC</sequence>
<accession>N2AF35</accession>
<dbReference type="EMBL" id="AQFT01000114">
    <property type="protein sequence ID" value="EMZ22989.1"/>
    <property type="molecule type" value="Genomic_DNA"/>
</dbReference>
<evidence type="ECO:0008006" key="3">
    <source>
        <dbReference type="Google" id="ProtNLM"/>
    </source>
</evidence>
<protein>
    <recommendedName>
        <fullName evidence="3">HPr domain-containing protein</fullName>
    </recommendedName>
</protein>
<keyword evidence="2" id="KW-1185">Reference proteome</keyword>
<dbReference type="HOGENOM" id="CLU_136230_4_0_9"/>
<gene>
    <name evidence="1" type="ORF">C823_03759</name>
</gene>
<dbReference type="AlphaFoldDB" id="N2AF35"/>
<organism evidence="1 2">
    <name type="scientific">Eubacterium plexicaudatum ASF492</name>
    <dbReference type="NCBI Taxonomy" id="1235802"/>
    <lineage>
        <taxon>Bacteria</taxon>
        <taxon>Bacillati</taxon>
        <taxon>Bacillota</taxon>
        <taxon>Clostridia</taxon>
        <taxon>Eubacteriales</taxon>
        <taxon>Eubacteriaceae</taxon>
        <taxon>Eubacterium</taxon>
    </lineage>
</organism>
<comment type="caution">
    <text evidence="1">The sequence shown here is derived from an EMBL/GenBank/DDBJ whole genome shotgun (WGS) entry which is preliminary data.</text>
</comment>
<evidence type="ECO:0000313" key="1">
    <source>
        <dbReference type="EMBL" id="EMZ22989.1"/>
    </source>
</evidence>
<evidence type="ECO:0000313" key="2">
    <source>
        <dbReference type="Proteomes" id="UP000012589"/>
    </source>
</evidence>